<dbReference type="CDD" id="cd24123">
    <property type="entry name" value="ASKHA_NBD_PanK-II_Pank4"/>
    <property type="match status" value="1"/>
</dbReference>
<sequence>MIDCEQMDRIPHGDYAKSILLPFDQVFRNLRNAKRFAVDIGGSLVKLAYCSTVFKKTTLVTPPTANGLNRLYGVSEANVEGIRLHFIKFETKYMESCMDFIREKMSVGGQDGGNSNGSSNVSKVIKATGGGAHKYYDLISEKLKLTVGKEDEIECLIKGCNFLLRNIPDESFSYHHHEPNPYKFQNIDSCHIFPYLLVNIGSGVSVIKVESDRDYERVGGTSLGGGTFWGMGSLMSSSSKSFDDLLALAEEGDHRHVDMLVRDIYGGAYQKLGLDGDVIASSFGKTVRSHKDGDSSNNKPDYQERDLVRSLLLMISNCIGQIAYLYAKNANLKRIYFGGYFIRGHPFTMRTISYAINYWSGGEIQAMFLRHEGYLGAIGAFLKGAEEDALKLHNIDAANFYTWSEHYAGSTGLLLKPKNPVARAKNPQQSQNSNSNLIQLLEMDCSQKNLTSCPLLADATHYNPDTVDLTQDGEARDYWLECFEQGVDKTIKKALESQPNSADAKERAANFKHRYVQCLRTLKAQPFTYGFLNVRSLLDLNEQLLNEYYFPDAYSIQKHAENEHALKLFEKQIAKIDILPFRERQLALVKSLLAGNVFDWGAQEVVNLLEAKDGLSFEDALSKLQDRPWMFDGFDDWFERLEKDKPHSCACIFVDNSGFDLILGVFPFARELLKRGTKARVILCANSRPALNDVTFNELDAVTGRIATMCPIIKDSLANESLFVAESGQGSPCLDLSRLDAKLCRLIEQTNVDLLILEGMGRAIHTNFEAKFVCETIKAAALKNQWLANRLGGPMFGVVFKYEKAIDQKMLKAVVRLIKKPILSSYVRNFAASGPGAKIVPPTLNEDESFVDMDSEKLVNYCCVNYLVNSEPIEIKSDDQYPSWIWELRLGDPPTLDELDPNFYPYWQKLEQIYEEQLKRRQSTRYASAIVQRKNLQSGDKEFFQQDWERKKQLH</sequence>
<dbReference type="Gene3D" id="3.30.420.510">
    <property type="match status" value="1"/>
</dbReference>
<name>A0A915ITW2_ROMCU</name>
<dbReference type="FunFam" id="3.40.50.10880:FF:000001">
    <property type="entry name" value="Pantothenate kinase 4"/>
    <property type="match status" value="1"/>
</dbReference>
<dbReference type="InterPro" id="IPR035073">
    <property type="entry name" value="At2g17340_3_helix_bundle"/>
</dbReference>
<dbReference type="GO" id="GO:0016787">
    <property type="term" value="F:hydrolase activity"/>
    <property type="evidence" value="ECO:0007669"/>
    <property type="project" value="UniProtKB-KW"/>
</dbReference>
<dbReference type="SUPFAM" id="SSF53067">
    <property type="entry name" value="Actin-like ATPase domain"/>
    <property type="match status" value="2"/>
</dbReference>
<dbReference type="GO" id="GO:0005634">
    <property type="term" value="C:nucleus"/>
    <property type="evidence" value="ECO:0007669"/>
    <property type="project" value="TreeGrafter"/>
</dbReference>
<keyword evidence="17" id="KW-1185">Reference proteome</keyword>
<comment type="function">
    <text evidence="15">Phosphatase which shows a preference for 4'-phosphopantetheine and its oxidatively damaged forms (sulfonate or S-sulfonate), providing strong indirect evidence that the phosphatase activity pre-empts damage in the coenzyme A (CoA) pathway. Hydrolyzing excess 4'-phosphopantetheine could constitute a directed overflow mechanism to prevent its oxidation to the S-sulfonate, sulfonate, or other forms. Hydrolyzing 4'-phosphopantetheine sulfonate or S-sulfonate would forestall their conversion to inactive forms of CoA and acyl carrier protein. May play a role in the physiological regulation of CoA intracellular levels.</text>
</comment>
<feature type="domain" description="Damage-control phosphatase ARMT1-like metal-binding" evidence="16">
    <location>
        <begin position="482"/>
        <end position="793"/>
    </location>
</feature>
<dbReference type="PANTHER" id="PTHR12280:SF20">
    <property type="entry name" value="4'-PHOSPHOPANTETHEINE PHOSPHATASE"/>
    <property type="match status" value="1"/>
</dbReference>
<dbReference type="GO" id="GO:0004594">
    <property type="term" value="F:pantothenate kinase activity"/>
    <property type="evidence" value="ECO:0007669"/>
    <property type="project" value="TreeGrafter"/>
</dbReference>
<dbReference type="Pfam" id="PF01937">
    <property type="entry name" value="ARMT1-like_dom"/>
    <property type="match status" value="1"/>
</dbReference>
<comment type="subunit">
    <text evidence="3">Homodimer. Interacts with PKM.</text>
</comment>
<evidence type="ECO:0000256" key="1">
    <source>
        <dbReference type="ARBA" id="ARBA00001936"/>
    </source>
</evidence>
<proteinExistence type="predicted"/>
<dbReference type="Gene3D" id="3.30.420.40">
    <property type="match status" value="1"/>
</dbReference>
<dbReference type="GO" id="GO:0046872">
    <property type="term" value="F:metal ion binding"/>
    <property type="evidence" value="ECO:0007669"/>
    <property type="project" value="UniProtKB-KW"/>
</dbReference>
<keyword evidence="10" id="KW-0173">Coenzyme A biosynthesis</keyword>
<dbReference type="NCBIfam" id="TIGR00555">
    <property type="entry name" value="panK_eukar"/>
    <property type="match status" value="1"/>
</dbReference>
<dbReference type="Gene3D" id="3.40.50.10880">
    <property type="entry name" value="Uncharacterised protein PF01937, DUF89, domain 3"/>
    <property type="match status" value="1"/>
</dbReference>
<keyword evidence="12" id="KW-0464">Manganese</keyword>
<evidence type="ECO:0000256" key="4">
    <source>
        <dbReference type="ARBA" id="ARBA00019490"/>
    </source>
</evidence>
<dbReference type="InterPro" id="IPR043129">
    <property type="entry name" value="ATPase_NBD"/>
</dbReference>
<evidence type="ECO:0000256" key="5">
    <source>
        <dbReference type="ARBA" id="ARBA00022596"/>
    </source>
</evidence>
<reference evidence="18" key="1">
    <citation type="submission" date="2022-11" db="UniProtKB">
        <authorList>
            <consortium name="WormBaseParasite"/>
        </authorList>
    </citation>
    <scope>IDENTIFICATION</scope>
</reference>
<dbReference type="InterPro" id="IPR002791">
    <property type="entry name" value="ARMT1-like_metal-bd"/>
</dbReference>
<keyword evidence="9" id="KW-0067">ATP-binding</keyword>
<evidence type="ECO:0000313" key="18">
    <source>
        <dbReference type="WBParaSite" id="nRc.2.0.1.t17262-RA"/>
    </source>
</evidence>
<dbReference type="InterPro" id="IPR004567">
    <property type="entry name" value="Type_II_PanK"/>
</dbReference>
<dbReference type="GO" id="GO:0005829">
    <property type="term" value="C:cytosol"/>
    <property type="evidence" value="ECO:0007669"/>
    <property type="project" value="TreeGrafter"/>
</dbReference>
<evidence type="ECO:0000259" key="16">
    <source>
        <dbReference type="Pfam" id="PF01937"/>
    </source>
</evidence>
<dbReference type="PANTHER" id="PTHR12280">
    <property type="entry name" value="PANTOTHENATE KINASE"/>
    <property type="match status" value="1"/>
</dbReference>
<dbReference type="GO" id="GO:0015937">
    <property type="term" value="P:coenzyme A biosynthetic process"/>
    <property type="evidence" value="ECO:0007669"/>
    <property type="project" value="UniProtKB-KW"/>
</dbReference>
<comment type="cofactor">
    <cofactor evidence="1">
        <name>Mn(2+)</name>
        <dbReference type="ChEBI" id="CHEBI:29035"/>
    </cofactor>
</comment>
<dbReference type="SUPFAM" id="SSF111321">
    <property type="entry name" value="AF1104-like"/>
    <property type="match status" value="1"/>
</dbReference>
<keyword evidence="7" id="KW-0547">Nucleotide-binding</keyword>
<organism evidence="17 18">
    <name type="scientific">Romanomermis culicivorax</name>
    <name type="common">Nematode worm</name>
    <dbReference type="NCBI Taxonomy" id="13658"/>
    <lineage>
        <taxon>Eukaryota</taxon>
        <taxon>Metazoa</taxon>
        <taxon>Ecdysozoa</taxon>
        <taxon>Nematoda</taxon>
        <taxon>Enoplea</taxon>
        <taxon>Dorylaimia</taxon>
        <taxon>Mermithida</taxon>
        <taxon>Mermithoidea</taxon>
        <taxon>Mermithidae</taxon>
        <taxon>Romanomermis</taxon>
    </lineage>
</organism>
<keyword evidence="11" id="KW-0944">Nitration</keyword>
<comment type="cofactor">
    <cofactor evidence="2">
        <name>Ni(2+)</name>
        <dbReference type="ChEBI" id="CHEBI:49786"/>
    </cofactor>
</comment>
<keyword evidence="8" id="KW-0378">Hydrolase</keyword>
<evidence type="ECO:0000256" key="13">
    <source>
        <dbReference type="ARBA" id="ARBA00029347"/>
    </source>
</evidence>
<evidence type="ECO:0000256" key="8">
    <source>
        <dbReference type="ARBA" id="ARBA00022801"/>
    </source>
</evidence>
<evidence type="ECO:0000256" key="3">
    <source>
        <dbReference type="ARBA" id="ARBA00011388"/>
    </source>
</evidence>
<keyword evidence="6" id="KW-0479">Metal-binding</keyword>
<comment type="catalytic activity">
    <reaction evidence="13">
        <text>(R)-4'-phospho-S-sulfopantetheine + H2O = (R)-S-sulfopantetheine + phosphate</text>
        <dbReference type="Rhea" id="RHEA:68340"/>
        <dbReference type="ChEBI" id="CHEBI:15377"/>
        <dbReference type="ChEBI" id="CHEBI:43474"/>
        <dbReference type="ChEBI" id="CHEBI:177302"/>
        <dbReference type="ChEBI" id="CHEBI:177303"/>
    </reaction>
    <physiologicalReaction direction="left-to-right" evidence="13">
        <dbReference type="Rhea" id="RHEA:68341"/>
    </physiologicalReaction>
</comment>
<keyword evidence="5" id="KW-0533">Nickel</keyword>
<evidence type="ECO:0000256" key="15">
    <source>
        <dbReference type="ARBA" id="ARBA00046055"/>
    </source>
</evidence>
<evidence type="ECO:0000256" key="10">
    <source>
        <dbReference type="ARBA" id="ARBA00022993"/>
    </source>
</evidence>
<dbReference type="Gene3D" id="1.20.1700.10">
    <property type="entry name" value="AF1104-like"/>
    <property type="match status" value="1"/>
</dbReference>
<evidence type="ECO:0000256" key="7">
    <source>
        <dbReference type="ARBA" id="ARBA00022741"/>
    </source>
</evidence>
<evidence type="ECO:0000256" key="12">
    <source>
        <dbReference type="ARBA" id="ARBA00023211"/>
    </source>
</evidence>
<evidence type="ECO:0000256" key="11">
    <source>
        <dbReference type="ARBA" id="ARBA00023074"/>
    </source>
</evidence>
<evidence type="ECO:0000256" key="9">
    <source>
        <dbReference type="ARBA" id="ARBA00022840"/>
    </source>
</evidence>
<dbReference type="Proteomes" id="UP000887565">
    <property type="component" value="Unplaced"/>
</dbReference>
<evidence type="ECO:0000256" key="14">
    <source>
        <dbReference type="ARBA" id="ARBA00032948"/>
    </source>
</evidence>
<dbReference type="GO" id="GO:0005524">
    <property type="term" value="F:ATP binding"/>
    <property type="evidence" value="ECO:0007669"/>
    <property type="project" value="UniProtKB-KW"/>
</dbReference>
<evidence type="ECO:0000313" key="17">
    <source>
        <dbReference type="Proteomes" id="UP000887565"/>
    </source>
</evidence>
<dbReference type="InterPro" id="IPR036075">
    <property type="entry name" value="ARMT-1-like_metal-bd_sf"/>
</dbReference>
<dbReference type="Pfam" id="PF03630">
    <property type="entry name" value="Fumble"/>
    <property type="match status" value="1"/>
</dbReference>
<protein>
    <recommendedName>
        <fullName evidence="4">4'-phosphopantetheine phosphatase</fullName>
    </recommendedName>
    <alternativeName>
        <fullName evidence="14">Inactive pantothenic acid kinase 4</fullName>
    </alternativeName>
</protein>
<dbReference type="AlphaFoldDB" id="A0A915ITW2"/>
<dbReference type="WBParaSite" id="nRc.2.0.1.t17262-RA">
    <property type="protein sequence ID" value="nRc.2.0.1.t17262-RA"/>
    <property type="gene ID" value="nRc.2.0.1.g17262"/>
</dbReference>
<accession>A0A915ITW2</accession>
<dbReference type="FunFam" id="3.30.420.40:FF:000067">
    <property type="entry name" value="Pantothenate kinase 4"/>
    <property type="match status" value="1"/>
</dbReference>
<evidence type="ECO:0000256" key="2">
    <source>
        <dbReference type="ARBA" id="ARBA00001967"/>
    </source>
</evidence>
<dbReference type="OMA" id="LNEYKYW"/>
<evidence type="ECO:0000256" key="6">
    <source>
        <dbReference type="ARBA" id="ARBA00022723"/>
    </source>
</evidence>